<gene>
    <name evidence="2" type="ORF">DN757_19390</name>
</gene>
<reference evidence="2 3" key="1">
    <citation type="submission" date="2018-06" db="EMBL/GenBank/DDBJ databases">
        <title>Isolation of heavy metals resistant Paenibacillus silvae NC2 from Gold-Copper mine in ZiJin, China.</title>
        <authorList>
            <person name="Xu J."/>
            <person name="Mazhar H.S."/>
            <person name="Rensing C."/>
        </authorList>
    </citation>
    <scope>NUCLEOTIDE SEQUENCE [LARGE SCALE GENOMIC DNA]</scope>
    <source>
        <strain evidence="2 3">NC2</strain>
    </source>
</reference>
<evidence type="ECO:0000313" key="3">
    <source>
        <dbReference type="Proteomes" id="UP000249204"/>
    </source>
</evidence>
<comment type="caution">
    <text evidence="2">The sequence shown here is derived from an EMBL/GenBank/DDBJ whole genome shotgun (WGS) entry which is preliminary data.</text>
</comment>
<organism evidence="2 3">
    <name type="scientific">Paenibacillus silvae</name>
    <dbReference type="NCBI Taxonomy" id="1325358"/>
    <lineage>
        <taxon>Bacteria</taxon>
        <taxon>Bacillati</taxon>
        <taxon>Bacillota</taxon>
        <taxon>Bacilli</taxon>
        <taxon>Bacillales</taxon>
        <taxon>Paenibacillaceae</taxon>
        <taxon>Paenibacillus</taxon>
    </lineage>
</organism>
<feature type="region of interest" description="Disordered" evidence="1">
    <location>
        <begin position="13"/>
        <end position="34"/>
    </location>
</feature>
<name>A0A2W6NEC9_9BACL</name>
<sequence>MKVQHTALFDLKAYTQSKPPTERADQPTMATGKFDLSHNTDTVEISTASRQLASSDIVNHAARYFGTVQINESLERSLQDQSPEVKEAVYGIIQSNFITDVPEEDQRSALLELGLAQAQYIADNYMKGDQAAAFMDTIRQIGAISTTRTINPDTKQIQYDTPPQRPVGAPEDYVDLNYMMRKFQPETYNKLQDAIVNGKDWSRILTDFAKKASTNQDWLKEYHEAANQPSGSLPAQNRFEHADTSGLSSFASTVQDIIAQMDSTNNTFLTDNLQAFIRKLGSQANMT</sequence>
<evidence type="ECO:0000256" key="1">
    <source>
        <dbReference type="SAM" id="MobiDB-lite"/>
    </source>
</evidence>
<dbReference type="RefSeq" id="WP_111271840.1">
    <property type="nucleotide sequence ID" value="NZ_QKWW01000056.1"/>
</dbReference>
<protein>
    <submittedName>
        <fullName evidence="2">Uncharacterized protein</fullName>
    </submittedName>
</protein>
<dbReference type="Proteomes" id="UP000249204">
    <property type="component" value="Unassembled WGS sequence"/>
</dbReference>
<proteinExistence type="predicted"/>
<dbReference type="AlphaFoldDB" id="A0A2W6NEC9"/>
<evidence type="ECO:0000313" key="2">
    <source>
        <dbReference type="EMBL" id="PZT54035.1"/>
    </source>
</evidence>
<accession>A0A2W6NEC9</accession>
<dbReference type="EMBL" id="QKWW01000056">
    <property type="protein sequence ID" value="PZT54035.1"/>
    <property type="molecule type" value="Genomic_DNA"/>
</dbReference>